<reference evidence="2 3" key="1">
    <citation type="submission" date="2019-11" db="EMBL/GenBank/DDBJ databases">
        <title>Whole genome sequence of Oryza granulata.</title>
        <authorList>
            <person name="Li W."/>
        </authorList>
    </citation>
    <scope>NUCLEOTIDE SEQUENCE [LARGE SCALE GENOMIC DNA]</scope>
    <source>
        <strain evidence="3">cv. Menghai</strain>
        <tissue evidence="2">Leaf</tissue>
    </source>
</reference>
<protein>
    <submittedName>
        <fullName evidence="2">Uncharacterized protein</fullName>
    </submittedName>
</protein>
<gene>
    <name evidence="2" type="ORF">E2562_030258</name>
</gene>
<comment type="caution">
    <text evidence="2">The sequence shown here is derived from an EMBL/GenBank/DDBJ whole genome shotgun (WGS) entry which is preliminary data.</text>
</comment>
<evidence type="ECO:0000256" key="1">
    <source>
        <dbReference type="SAM" id="MobiDB-lite"/>
    </source>
</evidence>
<dbReference type="EMBL" id="SPHZ02000007">
    <property type="protein sequence ID" value="KAF0908963.1"/>
    <property type="molecule type" value="Genomic_DNA"/>
</dbReference>
<proteinExistence type="predicted"/>
<evidence type="ECO:0000313" key="3">
    <source>
        <dbReference type="Proteomes" id="UP000479710"/>
    </source>
</evidence>
<dbReference type="AlphaFoldDB" id="A0A6G1DB39"/>
<sequence length="92" mass="9985">MEAVSHYQIDTRIKMKRANFTADKEDLIIGLTSLPATACLLCSQCFRQASMENADFVSTLLASILKKPPTPAPDKFPKTACPGPGQAETRAD</sequence>
<name>A0A6G1DB39_9ORYZ</name>
<keyword evidence="3" id="KW-1185">Reference proteome</keyword>
<dbReference type="Proteomes" id="UP000479710">
    <property type="component" value="Unassembled WGS sequence"/>
</dbReference>
<feature type="region of interest" description="Disordered" evidence="1">
    <location>
        <begin position="68"/>
        <end position="92"/>
    </location>
</feature>
<evidence type="ECO:0000313" key="2">
    <source>
        <dbReference type="EMBL" id="KAF0908963.1"/>
    </source>
</evidence>
<accession>A0A6G1DB39</accession>
<organism evidence="2 3">
    <name type="scientific">Oryza meyeriana var. granulata</name>
    <dbReference type="NCBI Taxonomy" id="110450"/>
    <lineage>
        <taxon>Eukaryota</taxon>
        <taxon>Viridiplantae</taxon>
        <taxon>Streptophyta</taxon>
        <taxon>Embryophyta</taxon>
        <taxon>Tracheophyta</taxon>
        <taxon>Spermatophyta</taxon>
        <taxon>Magnoliopsida</taxon>
        <taxon>Liliopsida</taxon>
        <taxon>Poales</taxon>
        <taxon>Poaceae</taxon>
        <taxon>BOP clade</taxon>
        <taxon>Oryzoideae</taxon>
        <taxon>Oryzeae</taxon>
        <taxon>Oryzinae</taxon>
        <taxon>Oryza</taxon>
        <taxon>Oryza meyeriana</taxon>
    </lineage>
</organism>